<proteinExistence type="predicted"/>
<feature type="transmembrane region" description="Helical" evidence="1">
    <location>
        <begin position="195"/>
        <end position="213"/>
    </location>
</feature>
<accession>A0A811KT69</accession>
<evidence type="ECO:0008006" key="4">
    <source>
        <dbReference type="Google" id="ProtNLM"/>
    </source>
</evidence>
<name>A0A811KT69_9BILA</name>
<keyword evidence="3" id="KW-1185">Reference proteome</keyword>
<keyword evidence="1" id="KW-0472">Membrane</keyword>
<evidence type="ECO:0000256" key="1">
    <source>
        <dbReference type="SAM" id="Phobius"/>
    </source>
</evidence>
<protein>
    <recommendedName>
        <fullName evidence="4">G_PROTEIN_RECEP_F1_2 domain-containing protein</fullName>
    </recommendedName>
</protein>
<feature type="transmembrane region" description="Helical" evidence="1">
    <location>
        <begin position="52"/>
        <end position="74"/>
    </location>
</feature>
<reference evidence="2" key="1">
    <citation type="submission" date="2020-09" db="EMBL/GenBank/DDBJ databases">
        <authorList>
            <person name="Kikuchi T."/>
        </authorList>
    </citation>
    <scope>NUCLEOTIDE SEQUENCE</scope>
    <source>
        <strain evidence="2">SH1</strain>
    </source>
</reference>
<evidence type="ECO:0000313" key="3">
    <source>
        <dbReference type="Proteomes" id="UP000614601"/>
    </source>
</evidence>
<sequence>MEREANMTKYVFFFFDHIAVAFIELKFFIFALERWYAIKNKGKEQHKGSVAFTILGGLALLVSIEIFFKTWLFWQFDTSEPIEHRLKKGLTVTTSVGFLAASYILYIGSVVAGVLLLKYTKGYIKKLRLQSESLAESFELSQSNRIADALRPMIILYVGCGLACAPTCVLCYIMVFCDNTPYLKKLFFVAGRLDYFNLSLYSLLSLVVGLNKFGIISKNVVLPTTDVIYNADSHINHFDLLADMWDVTKH</sequence>
<organism evidence="2 3">
    <name type="scientific">Bursaphelenchus okinawaensis</name>
    <dbReference type="NCBI Taxonomy" id="465554"/>
    <lineage>
        <taxon>Eukaryota</taxon>
        <taxon>Metazoa</taxon>
        <taxon>Ecdysozoa</taxon>
        <taxon>Nematoda</taxon>
        <taxon>Chromadorea</taxon>
        <taxon>Rhabditida</taxon>
        <taxon>Tylenchina</taxon>
        <taxon>Tylenchomorpha</taxon>
        <taxon>Aphelenchoidea</taxon>
        <taxon>Aphelenchoididae</taxon>
        <taxon>Bursaphelenchus</taxon>
    </lineage>
</organism>
<dbReference type="Proteomes" id="UP000614601">
    <property type="component" value="Unassembled WGS sequence"/>
</dbReference>
<comment type="caution">
    <text evidence="2">The sequence shown here is derived from an EMBL/GenBank/DDBJ whole genome shotgun (WGS) entry which is preliminary data.</text>
</comment>
<dbReference type="Proteomes" id="UP000783686">
    <property type="component" value="Unassembled WGS sequence"/>
</dbReference>
<feature type="transmembrane region" description="Helical" evidence="1">
    <location>
        <begin position="94"/>
        <end position="117"/>
    </location>
</feature>
<gene>
    <name evidence="2" type="ORF">BOKJ2_LOCUS7850</name>
</gene>
<keyword evidence="1" id="KW-0812">Transmembrane</keyword>
<feature type="transmembrane region" description="Helical" evidence="1">
    <location>
        <begin position="154"/>
        <end position="175"/>
    </location>
</feature>
<keyword evidence="1" id="KW-1133">Transmembrane helix</keyword>
<evidence type="ECO:0000313" key="2">
    <source>
        <dbReference type="EMBL" id="CAD5218640.1"/>
    </source>
</evidence>
<dbReference type="AlphaFoldDB" id="A0A811KT69"/>
<dbReference type="EMBL" id="CAJFDH010000004">
    <property type="protein sequence ID" value="CAD5218640.1"/>
    <property type="molecule type" value="Genomic_DNA"/>
</dbReference>
<dbReference type="EMBL" id="CAJFCW020000004">
    <property type="protein sequence ID" value="CAG9111195.1"/>
    <property type="molecule type" value="Genomic_DNA"/>
</dbReference>
<feature type="transmembrane region" description="Helical" evidence="1">
    <location>
        <begin position="12"/>
        <end position="32"/>
    </location>
</feature>